<evidence type="ECO:0000313" key="10">
    <source>
        <dbReference type="Proteomes" id="UP000003100"/>
    </source>
</evidence>
<dbReference type="GO" id="GO:0042174">
    <property type="term" value="P:negative regulation of sporulation resulting in formation of a cellular spore"/>
    <property type="evidence" value="ECO:0007669"/>
    <property type="project" value="InterPro"/>
</dbReference>
<dbReference type="EC" id="2.7.11.1" evidence="7"/>
<dbReference type="Pfam" id="PF13581">
    <property type="entry name" value="HATPase_c_2"/>
    <property type="match status" value="1"/>
</dbReference>
<evidence type="ECO:0000256" key="3">
    <source>
        <dbReference type="ARBA" id="ARBA00022741"/>
    </source>
</evidence>
<reference evidence="9 10" key="1">
    <citation type="submission" date="2009-01" db="EMBL/GenBank/DDBJ databases">
        <authorList>
            <person name="Fulton L."/>
            <person name="Clifton S."/>
            <person name="Fulton B."/>
            <person name="Xu J."/>
            <person name="Minx P."/>
            <person name="Pepin K.H."/>
            <person name="Johnson M."/>
            <person name="Bhonagiri V."/>
            <person name="Nash W.E."/>
            <person name="Mardis E.R."/>
            <person name="Wilson R.K."/>
        </authorList>
    </citation>
    <scope>NUCLEOTIDE SEQUENCE [LARGE SCALE GENOMIC DNA]</scope>
    <source>
        <strain evidence="10">DSM 10507 / JCM 14656 / S5a33</strain>
    </source>
</reference>
<dbReference type="InterPro" id="IPR036890">
    <property type="entry name" value="HATPase_C_sf"/>
</dbReference>
<evidence type="ECO:0000256" key="6">
    <source>
        <dbReference type="ARBA" id="ARBA00022969"/>
    </source>
</evidence>
<accession>C0CPF1</accession>
<evidence type="ECO:0000256" key="1">
    <source>
        <dbReference type="ARBA" id="ARBA00022527"/>
    </source>
</evidence>
<dbReference type="GO" id="GO:0030435">
    <property type="term" value="P:sporulation resulting in formation of a cellular spore"/>
    <property type="evidence" value="ECO:0007669"/>
    <property type="project" value="UniProtKB-KW"/>
</dbReference>
<reference evidence="9 10" key="2">
    <citation type="submission" date="2009-02" db="EMBL/GenBank/DDBJ databases">
        <title>Draft genome sequence of Blautia hydrogenotrophica DSM 10507 (Ruminococcus hydrogenotrophicus DSM 10507).</title>
        <authorList>
            <person name="Sudarsanam P."/>
            <person name="Ley R."/>
            <person name="Guruge J."/>
            <person name="Turnbaugh P.J."/>
            <person name="Mahowald M."/>
            <person name="Liep D."/>
            <person name="Gordon J."/>
        </authorList>
    </citation>
    <scope>NUCLEOTIDE SEQUENCE [LARGE SCALE GENOMIC DNA]</scope>
    <source>
        <strain evidence="10">DSM 10507 / JCM 14656 / S5a33</strain>
    </source>
</reference>
<keyword evidence="5 7" id="KW-0067">ATP-binding</keyword>
<dbReference type="InterPro" id="IPR010194">
    <property type="entry name" value="Anti-sigma_F"/>
</dbReference>
<evidence type="ECO:0000256" key="5">
    <source>
        <dbReference type="ARBA" id="ARBA00022840"/>
    </source>
</evidence>
<dbReference type="InterPro" id="IPR003594">
    <property type="entry name" value="HATPase_dom"/>
</dbReference>
<dbReference type="AlphaFoldDB" id="C0CPF1"/>
<dbReference type="PANTHER" id="PTHR35526">
    <property type="entry name" value="ANTI-SIGMA-F FACTOR RSBW-RELATED"/>
    <property type="match status" value="1"/>
</dbReference>
<dbReference type="HOGENOM" id="CLU_090336_11_0_9"/>
<comment type="caution">
    <text evidence="9">The sequence shown here is derived from an EMBL/GenBank/DDBJ whole genome shotgun (WGS) entry which is preliminary data.</text>
</comment>
<comment type="similarity">
    <text evidence="7">Belongs to the anti-sigma-factor family.</text>
</comment>
<dbReference type="GO" id="GO:0030436">
    <property type="term" value="P:asexual sporulation"/>
    <property type="evidence" value="ECO:0007669"/>
    <property type="project" value="UniProtKB-UniRule"/>
</dbReference>
<dbReference type="GO" id="GO:0016989">
    <property type="term" value="F:sigma factor antagonist activity"/>
    <property type="evidence" value="ECO:0007669"/>
    <property type="project" value="InterPro"/>
</dbReference>
<dbReference type="SUPFAM" id="SSF55874">
    <property type="entry name" value="ATPase domain of HSP90 chaperone/DNA topoisomerase II/histidine kinase"/>
    <property type="match status" value="1"/>
</dbReference>
<gene>
    <name evidence="7" type="primary">spoIIAB</name>
    <name evidence="9" type="ORF">RUMHYD_02752</name>
</gene>
<dbReference type="InterPro" id="IPR050267">
    <property type="entry name" value="Anti-sigma-factor_SerPK"/>
</dbReference>
<dbReference type="GO" id="GO:0004674">
    <property type="term" value="F:protein serine/threonine kinase activity"/>
    <property type="evidence" value="ECO:0007669"/>
    <property type="project" value="UniProtKB-KW"/>
</dbReference>
<dbReference type="PATRIC" id="fig|476272.21.peg.882"/>
<dbReference type="EMBL" id="ACBZ01000152">
    <property type="protein sequence ID" value="EEG48348.1"/>
    <property type="molecule type" value="Genomic_DNA"/>
</dbReference>
<dbReference type="GO" id="GO:0005524">
    <property type="term" value="F:ATP binding"/>
    <property type="evidence" value="ECO:0007669"/>
    <property type="project" value="UniProtKB-KW"/>
</dbReference>
<evidence type="ECO:0000256" key="2">
    <source>
        <dbReference type="ARBA" id="ARBA00022679"/>
    </source>
</evidence>
<organism evidence="9 10">
    <name type="scientific">Blautia hydrogenotrophica (strain DSM 10507 / JCM 14656 / S5a33)</name>
    <name type="common">Ruminococcus hydrogenotrophicus</name>
    <dbReference type="NCBI Taxonomy" id="476272"/>
    <lineage>
        <taxon>Bacteria</taxon>
        <taxon>Bacillati</taxon>
        <taxon>Bacillota</taxon>
        <taxon>Clostridia</taxon>
        <taxon>Lachnospirales</taxon>
        <taxon>Lachnospiraceae</taxon>
        <taxon>Blautia</taxon>
    </lineage>
</organism>
<keyword evidence="3 7" id="KW-0547">Nucleotide-binding</keyword>
<evidence type="ECO:0000256" key="7">
    <source>
        <dbReference type="HAMAP-Rule" id="MF_00637"/>
    </source>
</evidence>
<dbReference type="PANTHER" id="PTHR35526:SF3">
    <property type="entry name" value="ANTI-SIGMA-F FACTOR RSBW"/>
    <property type="match status" value="1"/>
</dbReference>
<comment type="catalytic activity">
    <reaction evidence="7">
        <text>L-threonyl-[protein] + ATP = O-phospho-L-threonyl-[protein] + ADP + H(+)</text>
        <dbReference type="Rhea" id="RHEA:46608"/>
        <dbReference type="Rhea" id="RHEA-COMP:11060"/>
        <dbReference type="Rhea" id="RHEA-COMP:11605"/>
        <dbReference type="ChEBI" id="CHEBI:15378"/>
        <dbReference type="ChEBI" id="CHEBI:30013"/>
        <dbReference type="ChEBI" id="CHEBI:30616"/>
        <dbReference type="ChEBI" id="CHEBI:61977"/>
        <dbReference type="ChEBI" id="CHEBI:456216"/>
        <dbReference type="EC" id="2.7.11.1"/>
    </reaction>
</comment>
<evidence type="ECO:0000256" key="4">
    <source>
        <dbReference type="ARBA" id="ARBA00022777"/>
    </source>
</evidence>
<feature type="domain" description="Histidine kinase/HSP90-like ATPase" evidence="8">
    <location>
        <begin position="43"/>
        <end position="147"/>
    </location>
</feature>
<keyword evidence="1 7" id="KW-0723">Serine/threonine-protein kinase</keyword>
<dbReference type="SMART" id="SM00387">
    <property type="entry name" value="HATPase_c"/>
    <property type="match status" value="1"/>
</dbReference>
<sequence length="147" mass="16509">MREEGIMERTNEMQIEFDARSCNEGFVRVSVAAFCTQLNPTLEEVADIKTAVSEAITNAMIHGYEGEIHKILVKCKIEGKDFYIDVIDHGVGISDIEKAMEPMFTTKPELERSGMGFAFMEAFMDEVEVESTVGQGTVVHLRKRIGR</sequence>
<keyword evidence="2 7" id="KW-0808">Transferase</keyword>
<comment type="catalytic activity">
    <reaction evidence="7">
        <text>L-seryl-[protein] + ATP = O-phospho-L-seryl-[protein] + ADP + H(+)</text>
        <dbReference type="Rhea" id="RHEA:17989"/>
        <dbReference type="Rhea" id="RHEA-COMP:9863"/>
        <dbReference type="Rhea" id="RHEA-COMP:11604"/>
        <dbReference type="ChEBI" id="CHEBI:15378"/>
        <dbReference type="ChEBI" id="CHEBI:29999"/>
        <dbReference type="ChEBI" id="CHEBI:30616"/>
        <dbReference type="ChEBI" id="CHEBI:83421"/>
        <dbReference type="ChEBI" id="CHEBI:456216"/>
        <dbReference type="EC" id="2.7.11.1"/>
    </reaction>
</comment>
<evidence type="ECO:0000259" key="8">
    <source>
        <dbReference type="SMART" id="SM00387"/>
    </source>
</evidence>
<comment type="function">
    <text evidence="7">Binds to sigma F and blocks its ability to form an RNA polymerase holoenzyme (E-sigma F). Phosphorylates SpoIIAA on a serine residue. This phosphorylation may enable SpoIIAA to act as an anti-anti-sigma factor that counteracts SpoIIAB and thus releases sigma F from inhibition.</text>
</comment>
<dbReference type="HAMAP" id="MF_00637">
    <property type="entry name" value="Anti_sigma_F"/>
    <property type="match status" value="1"/>
</dbReference>
<protein>
    <recommendedName>
        <fullName evidence="7">Anti-sigma F factor</fullName>
        <ecNumber evidence="7">2.7.11.1</ecNumber>
    </recommendedName>
    <alternativeName>
        <fullName evidence="7">Stage II sporulation protein AB</fullName>
    </alternativeName>
</protein>
<keyword evidence="10" id="KW-1185">Reference proteome</keyword>
<dbReference type="Proteomes" id="UP000003100">
    <property type="component" value="Unassembled WGS sequence"/>
</dbReference>
<proteinExistence type="inferred from homology"/>
<dbReference type="GO" id="GO:0106310">
    <property type="term" value="F:protein serine kinase activity"/>
    <property type="evidence" value="ECO:0007669"/>
    <property type="project" value="RHEA"/>
</dbReference>
<dbReference type="eggNOG" id="COG2172">
    <property type="taxonomic scope" value="Bacteria"/>
</dbReference>
<name>C0CPF1_BLAHS</name>
<evidence type="ECO:0000313" key="9">
    <source>
        <dbReference type="EMBL" id="EEG48348.1"/>
    </source>
</evidence>
<dbReference type="Gene3D" id="3.30.565.10">
    <property type="entry name" value="Histidine kinase-like ATPase, C-terminal domain"/>
    <property type="match status" value="1"/>
</dbReference>
<dbReference type="NCBIfam" id="TIGR01925">
    <property type="entry name" value="spIIAB"/>
    <property type="match status" value="1"/>
</dbReference>
<keyword evidence="4 7" id="KW-0418">Kinase</keyword>
<keyword evidence="6 7" id="KW-0749">Sporulation</keyword>